<name>A0A0A9FQ50_ARUDO</name>
<accession>A0A0A9FQ50</accession>
<evidence type="ECO:0000313" key="1">
    <source>
        <dbReference type="EMBL" id="JAE13389.1"/>
    </source>
</evidence>
<reference evidence="1" key="1">
    <citation type="submission" date="2014-09" db="EMBL/GenBank/DDBJ databases">
        <authorList>
            <person name="Magalhaes I.L.F."/>
            <person name="Oliveira U."/>
            <person name="Santos F.R."/>
            <person name="Vidigal T.H.D.A."/>
            <person name="Brescovit A.D."/>
            <person name="Santos A.J."/>
        </authorList>
    </citation>
    <scope>NUCLEOTIDE SEQUENCE</scope>
    <source>
        <tissue evidence="1">Shoot tissue taken approximately 20 cm above the soil surface</tissue>
    </source>
</reference>
<dbReference type="AlphaFoldDB" id="A0A0A9FQ50"/>
<dbReference type="EMBL" id="GBRH01184507">
    <property type="protein sequence ID" value="JAE13389.1"/>
    <property type="molecule type" value="Transcribed_RNA"/>
</dbReference>
<proteinExistence type="predicted"/>
<organism evidence="1">
    <name type="scientific">Arundo donax</name>
    <name type="common">Giant reed</name>
    <name type="synonym">Donax arundinaceus</name>
    <dbReference type="NCBI Taxonomy" id="35708"/>
    <lineage>
        <taxon>Eukaryota</taxon>
        <taxon>Viridiplantae</taxon>
        <taxon>Streptophyta</taxon>
        <taxon>Embryophyta</taxon>
        <taxon>Tracheophyta</taxon>
        <taxon>Spermatophyta</taxon>
        <taxon>Magnoliopsida</taxon>
        <taxon>Liliopsida</taxon>
        <taxon>Poales</taxon>
        <taxon>Poaceae</taxon>
        <taxon>PACMAD clade</taxon>
        <taxon>Arundinoideae</taxon>
        <taxon>Arundineae</taxon>
        <taxon>Arundo</taxon>
    </lineage>
</organism>
<sequence>MMLSGPLSRIQLCSTQHAIIICTCVLNRKYGLLARTLN</sequence>
<protein>
    <submittedName>
        <fullName evidence="1">Uncharacterized protein</fullName>
    </submittedName>
</protein>
<reference evidence="1" key="2">
    <citation type="journal article" date="2015" name="Data Brief">
        <title>Shoot transcriptome of the giant reed, Arundo donax.</title>
        <authorList>
            <person name="Barrero R.A."/>
            <person name="Guerrero F.D."/>
            <person name="Moolhuijzen P."/>
            <person name="Goolsby J.A."/>
            <person name="Tidwell J."/>
            <person name="Bellgard S.E."/>
            <person name="Bellgard M.I."/>
        </authorList>
    </citation>
    <scope>NUCLEOTIDE SEQUENCE</scope>
    <source>
        <tissue evidence="1">Shoot tissue taken approximately 20 cm above the soil surface</tissue>
    </source>
</reference>